<evidence type="ECO:0000313" key="1">
    <source>
        <dbReference type="EMBL" id="TYL84513.1"/>
    </source>
</evidence>
<name>A0A5D3K1N1_9BRAD</name>
<protein>
    <submittedName>
        <fullName evidence="1">ABC transporter substrate-binding protein</fullName>
    </submittedName>
</protein>
<dbReference type="RefSeq" id="WP_148778615.1">
    <property type="nucleotide sequence ID" value="NZ_VSSS01000090.1"/>
</dbReference>
<sequence>MQRRKFIMALGGAAATWPFVARAQQAAKRMRRIGALIGFAEDDPATQRRVAAFLKVLADLGWTPDRDVTIDFRYGAGDADRNRAFAKELVGLNPDVILTTSTSATAAMQRETSIIPVVFVTVSDPVGSGFVASLPRPGGNITGFINVEGSIGGKWLELLKEVAPRTKRAGLMFNPAIATYFDYYWKPFEAAARAAGVTPIPLPVGNVADIEQAFATRDRDDGLVLMSDAFLTVNRVLINEKALQFRVPVVAGISQSGSLISYAPDIEDLFRRSASYVDKILRGASPADLPVQLPTKFQLIINLNTAKALDLTVPPTLLASADEVIE</sequence>
<dbReference type="PANTHER" id="PTHR35271">
    <property type="entry name" value="ABC TRANSPORTER, SUBSTRATE-BINDING LIPOPROTEIN-RELATED"/>
    <property type="match status" value="1"/>
</dbReference>
<proteinExistence type="predicted"/>
<dbReference type="CDD" id="cd06325">
    <property type="entry name" value="PBP1_ABC_unchar_transporter"/>
    <property type="match status" value="1"/>
</dbReference>
<dbReference type="InterPro" id="IPR007487">
    <property type="entry name" value="ABC_transpt-TYRBP-like"/>
</dbReference>
<evidence type="ECO:0000313" key="2">
    <source>
        <dbReference type="Proteomes" id="UP000324758"/>
    </source>
</evidence>
<gene>
    <name evidence="1" type="ORF">FXB40_44755</name>
</gene>
<dbReference type="EMBL" id="VSSS01000090">
    <property type="protein sequence ID" value="TYL84513.1"/>
    <property type="molecule type" value="Genomic_DNA"/>
</dbReference>
<reference evidence="1 2" key="1">
    <citation type="submission" date="2019-08" db="EMBL/GenBank/DDBJ databases">
        <title>Bradyrhizobium hipponensis sp. nov., a rhizobium isolated from a Lupinus angustifolius root nodule in Tunisia.</title>
        <authorList>
            <person name="Off K."/>
            <person name="Rejili M."/>
            <person name="Mars M."/>
            <person name="Brachmann A."/>
            <person name="Marin M."/>
        </authorList>
    </citation>
    <scope>NUCLEOTIDE SEQUENCE [LARGE SCALE GENOMIC DNA]</scope>
    <source>
        <strain evidence="1 2">CTAW71</strain>
    </source>
</reference>
<keyword evidence="2" id="KW-1185">Reference proteome</keyword>
<dbReference type="AlphaFoldDB" id="A0A5D3K1N1"/>
<organism evidence="1 2">
    <name type="scientific">Bradyrhizobium rifense</name>
    <dbReference type="NCBI Taxonomy" id="515499"/>
    <lineage>
        <taxon>Bacteria</taxon>
        <taxon>Pseudomonadati</taxon>
        <taxon>Pseudomonadota</taxon>
        <taxon>Alphaproteobacteria</taxon>
        <taxon>Hyphomicrobiales</taxon>
        <taxon>Nitrobacteraceae</taxon>
        <taxon>Bradyrhizobium</taxon>
    </lineage>
</organism>
<dbReference type="PANTHER" id="PTHR35271:SF1">
    <property type="entry name" value="ABC TRANSPORTER, SUBSTRATE-BINDING LIPOPROTEIN"/>
    <property type="match status" value="1"/>
</dbReference>
<dbReference type="OrthoDB" id="9776955at2"/>
<dbReference type="Gene3D" id="3.40.50.2300">
    <property type="match status" value="2"/>
</dbReference>
<dbReference type="Pfam" id="PF04392">
    <property type="entry name" value="ABC_sub_bind"/>
    <property type="match status" value="1"/>
</dbReference>
<comment type="caution">
    <text evidence="1">The sequence shown here is derived from an EMBL/GenBank/DDBJ whole genome shotgun (WGS) entry which is preliminary data.</text>
</comment>
<accession>A0A5D3K1N1</accession>
<dbReference type="Proteomes" id="UP000324758">
    <property type="component" value="Unassembled WGS sequence"/>
</dbReference>